<feature type="region of interest" description="Disordered" evidence="1">
    <location>
        <begin position="113"/>
        <end position="142"/>
    </location>
</feature>
<evidence type="ECO:0000256" key="1">
    <source>
        <dbReference type="SAM" id="MobiDB-lite"/>
    </source>
</evidence>
<dbReference type="Proteomes" id="UP000276899">
    <property type="component" value="Chromosome"/>
</dbReference>
<sequence length="142" mass="15090">MADATFSCPDLTTFLGLDGLGLVAVGQRLEAERAVVECRMPVCVEDPFCKACGAQGLARGTVTRRLAHVPVGWRPTQLVVRLRRFSCEHCQRVWRQDTTGLAEPRARLTRQGRGLGAVGPGAPVHVDAPGRPGVGGGLAHGQ</sequence>
<dbReference type="InterPro" id="IPR029261">
    <property type="entry name" value="Transposase_Znf"/>
</dbReference>
<proteinExistence type="predicted"/>
<protein>
    <submittedName>
        <fullName evidence="3">Transposase and inactivated derivatives</fullName>
    </submittedName>
</protein>
<gene>
    <name evidence="3" type="ORF">NCTC11923_00967</name>
</gene>
<feature type="domain" description="Transposase IS204/IS1001/IS1096/IS1165 zinc-finger" evidence="2">
    <location>
        <begin position="48"/>
        <end position="90"/>
    </location>
</feature>
<evidence type="ECO:0000259" key="2">
    <source>
        <dbReference type="Pfam" id="PF14690"/>
    </source>
</evidence>
<keyword evidence="4" id="KW-1185">Reference proteome</keyword>
<evidence type="ECO:0000313" key="3">
    <source>
        <dbReference type="EMBL" id="VEG74333.1"/>
    </source>
</evidence>
<accession>A0A3S4SNR9</accession>
<reference evidence="3 4" key="1">
    <citation type="submission" date="2018-12" db="EMBL/GenBank/DDBJ databases">
        <authorList>
            <consortium name="Pathogen Informatics"/>
        </authorList>
    </citation>
    <scope>NUCLEOTIDE SEQUENCE [LARGE SCALE GENOMIC DNA]</scope>
    <source>
        <strain evidence="3 4">NCTC11923</strain>
    </source>
</reference>
<evidence type="ECO:0000313" key="4">
    <source>
        <dbReference type="Proteomes" id="UP000276899"/>
    </source>
</evidence>
<dbReference type="EMBL" id="LR134363">
    <property type="protein sequence ID" value="VEG74333.1"/>
    <property type="molecule type" value="Genomic_DNA"/>
</dbReference>
<dbReference type="KEGG" id="asla:NCTC11923_00967"/>
<dbReference type="STRING" id="1278298.GCA_000428685_02407"/>
<dbReference type="Pfam" id="PF14690">
    <property type="entry name" value="Zn_ribbon_ISL3"/>
    <property type="match status" value="1"/>
</dbReference>
<name>A0A3S4SNR9_9ACTO</name>
<organism evidence="3 4">
    <name type="scientific">Actinomyces slackii</name>
    <dbReference type="NCBI Taxonomy" id="52774"/>
    <lineage>
        <taxon>Bacteria</taxon>
        <taxon>Bacillati</taxon>
        <taxon>Actinomycetota</taxon>
        <taxon>Actinomycetes</taxon>
        <taxon>Actinomycetales</taxon>
        <taxon>Actinomycetaceae</taxon>
        <taxon>Actinomyces</taxon>
    </lineage>
</organism>
<feature type="compositionally biased region" description="Gly residues" evidence="1">
    <location>
        <begin position="132"/>
        <end position="142"/>
    </location>
</feature>
<dbReference type="AlphaFoldDB" id="A0A3S4SNR9"/>